<dbReference type="SUPFAM" id="SSF57756">
    <property type="entry name" value="Retrovirus zinc finger-like domains"/>
    <property type="match status" value="1"/>
</dbReference>
<protein>
    <recommendedName>
        <fullName evidence="4">CCHC-type domain-containing protein</fullName>
    </recommendedName>
</protein>
<dbReference type="SMART" id="SM00343">
    <property type="entry name" value="ZnF_C2HC"/>
    <property type="match status" value="3"/>
</dbReference>
<dbReference type="InterPro" id="IPR001878">
    <property type="entry name" value="Znf_CCHC"/>
</dbReference>
<evidence type="ECO:0000259" key="4">
    <source>
        <dbReference type="PROSITE" id="PS50158"/>
    </source>
</evidence>
<feature type="domain" description="CCHC-type" evidence="4">
    <location>
        <begin position="424"/>
        <end position="439"/>
    </location>
</feature>
<evidence type="ECO:0000313" key="5">
    <source>
        <dbReference type="EMBL" id="KAJ3639087.1"/>
    </source>
</evidence>
<evidence type="ECO:0000256" key="3">
    <source>
        <dbReference type="SAM" id="MobiDB-lite"/>
    </source>
</evidence>
<reference evidence="5" key="1">
    <citation type="journal article" date="2023" name="G3 (Bethesda)">
        <title>Whole genome assemblies of Zophobas morio and Tenebrio molitor.</title>
        <authorList>
            <person name="Kaur S."/>
            <person name="Stinson S.A."/>
            <person name="diCenzo G.C."/>
        </authorList>
    </citation>
    <scope>NUCLEOTIDE SEQUENCE</scope>
    <source>
        <strain evidence="5">QUZm001</strain>
    </source>
</reference>
<accession>A0AA38HM06</accession>
<evidence type="ECO:0000313" key="6">
    <source>
        <dbReference type="Proteomes" id="UP001168821"/>
    </source>
</evidence>
<keyword evidence="1" id="KW-0863">Zinc-finger</keyword>
<proteinExistence type="predicted"/>
<dbReference type="GO" id="GO:0008270">
    <property type="term" value="F:zinc ion binding"/>
    <property type="evidence" value="ECO:0007669"/>
    <property type="project" value="UniProtKB-KW"/>
</dbReference>
<feature type="region of interest" description="Disordered" evidence="3">
    <location>
        <begin position="469"/>
        <end position="507"/>
    </location>
</feature>
<dbReference type="InterPro" id="IPR036875">
    <property type="entry name" value="Znf_CCHC_sf"/>
</dbReference>
<keyword evidence="1" id="KW-0862">Zinc</keyword>
<dbReference type="PROSITE" id="PS50158">
    <property type="entry name" value="ZF_CCHC"/>
    <property type="match status" value="1"/>
</dbReference>
<keyword evidence="2" id="KW-0175">Coiled coil</keyword>
<dbReference type="GO" id="GO:0003676">
    <property type="term" value="F:nucleic acid binding"/>
    <property type="evidence" value="ECO:0007669"/>
    <property type="project" value="InterPro"/>
</dbReference>
<evidence type="ECO:0000256" key="1">
    <source>
        <dbReference type="PROSITE-ProRule" id="PRU00047"/>
    </source>
</evidence>
<evidence type="ECO:0000256" key="2">
    <source>
        <dbReference type="SAM" id="Coils"/>
    </source>
</evidence>
<comment type="caution">
    <text evidence="5">The sequence shown here is derived from an EMBL/GenBank/DDBJ whole genome shotgun (WGS) entry which is preliminary data.</text>
</comment>
<dbReference type="AlphaFoldDB" id="A0AA38HM06"/>
<feature type="coiled-coil region" evidence="2">
    <location>
        <begin position="8"/>
        <end position="63"/>
    </location>
</feature>
<sequence length="507" mass="58406">MPKYDVESQTEEAESSKLEQQINALEAKIAEMAEEKEVIRKELEEAKQKIETLQNHKNRTDSVSSVKGINTYEGWKLIERHRWDDNIYIRLEIKVGNPLETKDSVVKVVIVEPEDLEMNISIQKIYRDRFPELMSVDEDFEVLEQITRTRTKERGELAQRKIIKVKYDGTEQNLWDQLQKVKDETAANEWVALHHVKNMTVQKMRKMVECVFQETETKVCIYTTKQTVAPEKIRERKTYGLVVEQKGKDFVNTIANVKAAINTNRAGDSIKSLKSTKDGKLLIITEKNDEAISEIRHLINQLPEKVNIKTVGKMSTKGTSYRIRGMDATTEKEEVIESLERTLGKKHGVGFRIGDLRPNTGNTKAVTVMINDKEDESKMEQGIIRIGLVSCQVEQTVEVRRCYKCWTYDHTENICEGPDRRNLCYRCGKAGHSLKECQNEEECPICNKTGHKAGSGKCTLFKRALSRAKESIRSERQEQKSQQRQEREQRTESMEINASGERDSKSN</sequence>
<keyword evidence="6" id="KW-1185">Reference proteome</keyword>
<gene>
    <name evidence="5" type="ORF">Zmor_004303</name>
</gene>
<feature type="compositionally biased region" description="Basic and acidic residues" evidence="3">
    <location>
        <begin position="469"/>
        <end position="493"/>
    </location>
</feature>
<name>A0AA38HM06_9CUCU</name>
<dbReference type="Gene3D" id="4.10.60.10">
    <property type="entry name" value="Zinc finger, CCHC-type"/>
    <property type="match status" value="1"/>
</dbReference>
<dbReference type="Proteomes" id="UP001168821">
    <property type="component" value="Unassembled WGS sequence"/>
</dbReference>
<organism evidence="5 6">
    <name type="scientific">Zophobas morio</name>
    <dbReference type="NCBI Taxonomy" id="2755281"/>
    <lineage>
        <taxon>Eukaryota</taxon>
        <taxon>Metazoa</taxon>
        <taxon>Ecdysozoa</taxon>
        <taxon>Arthropoda</taxon>
        <taxon>Hexapoda</taxon>
        <taxon>Insecta</taxon>
        <taxon>Pterygota</taxon>
        <taxon>Neoptera</taxon>
        <taxon>Endopterygota</taxon>
        <taxon>Coleoptera</taxon>
        <taxon>Polyphaga</taxon>
        <taxon>Cucujiformia</taxon>
        <taxon>Tenebrionidae</taxon>
        <taxon>Zophobas</taxon>
    </lineage>
</organism>
<keyword evidence="1" id="KW-0479">Metal-binding</keyword>
<dbReference type="EMBL" id="JALNTZ010000015">
    <property type="protein sequence ID" value="KAJ3639087.1"/>
    <property type="molecule type" value="Genomic_DNA"/>
</dbReference>